<dbReference type="SUPFAM" id="SSF55144">
    <property type="entry name" value="LigT-like"/>
    <property type="match status" value="1"/>
</dbReference>
<dbReference type="OrthoDB" id="1351981at2"/>
<evidence type="ECO:0000313" key="2">
    <source>
        <dbReference type="Proteomes" id="UP000321362"/>
    </source>
</evidence>
<keyword evidence="1" id="KW-0436">Ligase</keyword>
<dbReference type="Gene3D" id="3.90.1140.10">
    <property type="entry name" value="Cyclic phosphodiesterase"/>
    <property type="match status" value="1"/>
</dbReference>
<organism evidence="1 2">
    <name type="scientific">Mucilaginibacter ginsenosidivorax</name>
    <dbReference type="NCBI Taxonomy" id="862126"/>
    <lineage>
        <taxon>Bacteria</taxon>
        <taxon>Pseudomonadati</taxon>
        <taxon>Bacteroidota</taxon>
        <taxon>Sphingobacteriia</taxon>
        <taxon>Sphingobacteriales</taxon>
        <taxon>Sphingobacteriaceae</taxon>
        <taxon>Mucilaginibacter</taxon>
    </lineage>
</organism>
<name>A0A5B8W8J6_9SPHI</name>
<dbReference type="KEGG" id="mgk:FSB76_30220"/>
<proteinExistence type="predicted"/>
<dbReference type="RefSeq" id="WP_147060176.1">
    <property type="nucleotide sequence ID" value="NZ_CP042437.1"/>
</dbReference>
<sequence>MSLKYYLTVLSPPDRIDQKINAFKKACFNRIGNFQGMNSRAHITLDINSDEVDPGSQKPKLIGPFYDMVDFIIRRTIIVHNIRITGFNFFSHGPAFRTIYAEIELDKETSDWFTAIKDLLMIKKLHPHITIARKIPVEAFNMLWPHFVKIEYKDEFLADGITVLEKEVDTKFDSYKVYKKIPFDRKLAVA</sequence>
<dbReference type="GO" id="GO:0016874">
    <property type="term" value="F:ligase activity"/>
    <property type="evidence" value="ECO:0007669"/>
    <property type="project" value="UniProtKB-KW"/>
</dbReference>
<dbReference type="InterPro" id="IPR009097">
    <property type="entry name" value="Cyclic_Pdiesterase"/>
</dbReference>
<accession>A0A5B8W8J6</accession>
<dbReference type="Proteomes" id="UP000321362">
    <property type="component" value="Chromosome"/>
</dbReference>
<dbReference type="EMBL" id="CP042437">
    <property type="protein sequence ID" value="QEC80021.1"/>
    <property type="molecule type" value="Genomic_DNA"/>
</dbReference>
<reference evidence="1 2" key="1">
    <citation type="journal article" date="2013" name="J. Microbiol.">
        <title>Mucilaginibacter ginsenosidivorax sp. nov., with ginsenoside converting activity isolated from sediment.</title>
        <authorList>
            <person name="Kim J.K."/>
            <person name="Choi T.E."/>
            <person name="Liu Q.M."/>
            <person name="Park H.Y."/>
            <person name="Yi T.H."/>
            <person name="Yoon M.H."/>
            <person name="Kim S.C."/>
            <person name="Im W.T."/>
        </authorList>
    </citation>
    <scope>NUCLEOTIDE SEQUENCE [LARGE SCALE GENOMIC DNA]</scope>
    <source>
        <strain evidence="1 2">KHI28</strain>
    </source>
</reference>
<keyword evidence="2" id="KW-1185">Reference proteome</keyword>
<evidence type="ECO:0000313" key="1">
    <source>
        <dbReference type="EMBL" id="QEC80021.1"/>
    </source>
</evidence>
<gene>
    <name evidence="1" type="ORF">FSB76_30220</name>
</gene>
<dbReference type="AlphaFoldDB" id="A0A5B8W8J6"/>
<protein>
    <submittedName>
        <fullName evidence="1">2'-5' RNA ligase family protein</fullName>
    </submittedName>
</protein>